<accession>A0ABV4HV48</accession>
<comment type="caution">
    <text evidence="3">The sequence shown here is derived from an EMBL/GenBank/DDBJ whole genome shotgun (WGS) entry which is preliminary data.</text>
</comment>
<keyword evidence="4" id="KW-1185">Reference proteome</keyword>
<evidence type="ECO:0000313" key="3">
    <source>
        <dbReference type="EMBL" id="MEZ0476638.1"/>
    </source>
</evidence>
<dbReference type="PANTHER" id="PTHR30203">
    <property type="entry name" value="OUTER MEMBRANE CATION EFFLUX PROTEIN"/>
    <property type="match status" value="1"/>
</dbReference>
<dbReference type="Proteomes" id="UP001566331">
    <property type="component" value="Unassembled WGS sequence"/>
</dbReference>
<dbReference type="InterPro" id="IPR003423">
    <property type="entry name" value="OMP_efflux"/>
</dbReference>
<comment type="similarity">
    <text evidence="1">Belongs to the outer membrane factor (OMF) (TC 1.B.17) family.</text>
</comment>
<protein>
    <submittedName>
        <fullName evidence="3">TolC family protein</fullName>
    </submittedName>
</protein>
<dbReference type="Pfam" id="PF02321">
    <property type="entry name" value="OEP"/>
    <property type="match status" value="1"/>
</dbReference>
<dbReference type="RefSeq" id="WP_370565736.1">
    <property type="nucleotide sequence ID" value="NZ_JBFWIB010000024.1"/>
</dbReference>
<evidence type="ECO:0000313" key="4">
    <source>
        <dbReference type="Proteomes" id="UP001566331"/>
    </source>
</evidence>
<dbReference type="SUPFAM" id="SSF56954">
    <property type="entry name" value="Outer membrane efflux proteins (OEP)"/>
    <property type="match status" value="1"/>
</dbReference>
<dbReference type="InterPro" id="IPR010131">
    <property type="entry name" value="MdtP/NodT-like"/>
</dbReference>
<feature type="chain" id="PRO_5047026656" evidence="2">
    <location>
        <begin position="27"/>
        <end position="414"/>
    </location>
</feature>
<proteinExistence type="inferred from homology"/>
<gene>
    <name evidence="3" type="ORF">AB6713_18780</name>
</gene>
<reference evidence="3 4" key="1">
    <citation type="submission" date="2024-07" db="EMBL/GenBank/DDBJ databases">
        <title>Luteimonas salilacus sp. nov., isolated from the shore soil of Salt Lake in Tibet of China.</title>
        <authorList>
            <person name="Zhang X."/>
            <person name="Li A."/>
        </authorList>
    </citation>
    <scope>NUCLEOTIDE SEQUENCE [LARGE SCALE GENOMIC DNA]</scope>
    <source>
        <strain evidence="3 4">B3-2-R+30</strain>
    </source>
</reference>
<evidence type="ECO:0000256" key="2">
    <source>
        <dbReference type="SAM" id="SignalP"/>
    </source>
</evidence>
<organism evidence="3 4">
    <name type="scientific">Luteimonas salinilitoris</name>
    <dbReference type="NCBI Taxonomy" id="3237697"/>
    <lineage>
        <taxon>Bacteria</taxon>
        <taxon>Pseudomonadati</taxon>
        <taxon>Pseudomonadota</taxon>
        <taxon>Gammaproteobacteria</taxon>
        <taxon>Lysobacterales</taxon>
        <taxon>Lysobacteraceae</taxon>
        <taxon>Luteimonas</taxon>
    </lineage>
</organism>
<keyword evidence="2" id="KW-0732">Signal</keyword>
<feature type="signal peptide" evidence="2">
    <location>
        <begin position="1"/>
        <end position="26"/>
    </location>
</feature>
<dbReference type="EMBL" id="JBFWIC010000043">
    <property type="protein sequence ID" value="MEZ0476638.1"/>
    <property type="molecule type" value="Genomic_DNA"/>
</dbReference>
<name>A0ABV4HV48_9GAMM</name>
<dbReference type="PANTHER" id="PTHR30203:SF24">
    <property type="entry name" value="BLR4935 PROTEIN"/>
    <property type="match status" value="1"/>
</dbReference>
<evidence type="ECO:0000256" key="1">
    <source>
        <dbReference type="ARBA" id="ARBA00007613"/>
    </source>
</evidence>
<dbReference type="Gene3D" id="1.20.1600.10">
    <property type="entry name" value="Outer membrane efflux proteins (OEP)"/>
    <property type="match status" value="1"/>
</dbReference>
<sequence length="414" mass="44722">MLFFPRCKARRLLALPLVCWALSSHAQSRITVDEAVALALSQPHVRQELEAGVNSARSEVLAARTWPNPDLELAEERGDSGPLGIARETTVVLSQAFELGGRRGLRRDAAEQGVLAAQAGAEYERARLRGDVLRAYSNVVAGERRTKAHVRTAEGLRDLADSAGKRHHAGDLSGYESRRIAQASAQAQARAAQADAEARTARARLAGLIGEAALTAELDVTPPLPPIPAVQDEVRSAELDVLQARRAHAQAQARAERRLALPVTVGVGSKRVEEAGVSDDLMVFELGVPLPLFDRNQANRARTAAEAERADAQYQRALLQTRSRRAAALEEARQLSASARQLLDAAVPEATRLTEIARASFAEGELDLVGLLDAYDAETEVIEQALEQQARALDALLELQLLFPLSIPTTDPSR</sequence>